<dbReference type="AlphaFoldDB" id="A0A6N9TQ71"/>
<gene>
    <name evidence="4 6" type="primary">rplU</name>
    <name evidence="6" type="ORF">G3N55_03350</name>
</gene>
<comment type="function">
    <text evidence="4 5">This protein binds to 23S rRNA in the presence of protein L20.</text>
</comment>
<evidence type="ECO:0000313" key="7">
    <source>
        <dbReference type="Proteomes" id="UP000469346"/>
    </source>
</evidence>
<dbReference type="GO" id="GO:0003735">
    <property type="term" value="F:structural constituent of ribosome"/>
    <property type="evidence" value="ECO:0007669"/>
    <property type="project" value="InterPro"/>
</dbReference>
<accession>A0A6N9TQ71</accession>
<dbReference type="Pfam" id="PF00829">
    <property type="entry name" value="Ribosomal_L21p"/>
    <property type="match status" value="1"/>
</dbReference>
<keyword evidence="4 5" id="KW-0699">rRNA-binding</keyword>
<name>A0A6N9TQ71_DISTH</name>
<protein>
    <recommendedName>
        <fullName evidence="4">Large ribosomal subunit protein bL21</fullName>
    </recommendedName>
</protein>
<dbReference type="GO" id="GO:1990904">
    <property type="term" value="C:ribonucleoprotein complex"/>
    <property type="evidence" value="ECO:0007669"/>
    <property type="project" value="UniProtKB-KW"/>
</dbReference>
<keyword evidence="3 4" id="KW-0687">Ribonucleoprotein</keyword>
<dbReference type="InterPro" id="IPR028909">
    <property type="entry name" value="bL21-like"/>
</dbReference>
<keyword evidence="2 4" id="KW-0689">Ribosomal protein</keyword>
<reference evidence="6 7" key="1">
    <citation type="submission" date="2020-02" db="EMBL/GenBank/DDBJ databases">
        <title>Comparative genomics of sulfur disproportionating microorganisms.</title>
        <authorList>
            <person name="Ward L.M."/>
            <person name="Bertran E."/>
            <person name="Johnston D.T."/>
        </authorList>
    </citation>
    <scope>NUCLEOTIDE SEQUENCE [LARGE SCALE GENOMIC DNA]</scope>
    <source>
        <strain evidence="6 7">DSM 100025</strain>
    </source>
</reference>
<dbReference type="GO" id="GO:0005840">
    <property type="term" value="C:ribosome"/>
    <property type="evidence" value="ECO:0007669"/>
    <property type="project" value="UniProtKB-KW"/>
</dbReference>
<evidence type="ECO:0000313" key="6">
    <source>
        <dbReference type="EMBL" id="NDY41884.1"/>
    </source>
</evidence>
<dbReference type="PANTHER" id="PTHR21349">
    <property type="entry name" value="50S RIBOSOMAL PROTEIN L21"/>
    <property type="match status" value="1"/>
</dbReference>
<evidence type="ECO:0000256" key="3">
    <source>
        <dbReference type="ARBA" id="ARBA00023274"/>
    </source>
</evidence>
<sequence length="103" mass="11374">MYAVIQTGGKQYKVSPGEVLRVEKLDAEVGAELEIPEVLLVADGADVKVGTPLVEAARVKARVVEHGRHPKVIVFKKKRRQGYKVKKGHRQAYTAIEIQEISA</sequence>
<evidence type="ECO:0000256" key="4">
    <source>
        <dbReference type="HAMAP-Rule" id="MF_01363"/>
    </source>
</evidence>
<keyword evidence="7" id="KW-1185">Reference proteome</keyword>
<comment type="subunit">
    <text evidence="4">Part of the 50S ribosomal subunit. Contacts protein L20.</text>
</comment>
<evidence type="ECO:0000256" key="1">
    <source>
        <dbReference type="ARBA" id="ARBA00008563"/>
    </source>
</evidence>
<comment type="caution">
    <text evidence="6">The sequence shown here is derived from an EMBL/GenBank/DDBJ whole genome shotgun (WGS) entry which is preliminary data.</text>
</comment>
<evidence type="ECO:0000256" key="5">
    <source>
        <dbReference type="RuleBase" id="RU000562"/>
    </source>
</evidence>
<comment type="similarity">
    <text evidence="1 4 5">Belongs to the bacterial ribosomal protein bL21 family.</text>
</comment>
<dbReference type="SUPFAM" id="SSF141091">
    <property type="entry name" value="L21p-like"/>
    <property type="match status" value="1"/>
</dbReference>
<dbReference type="EMBL" id="JAAGRR010000022">
    <property type="protein sequence ID" value="NDY41884.1"/>
    <property type="molecule type" value="Genomic_DNA"/>
</dbReference>
<evidence type="ECO:0000256" key="2">
    <source>
        <dbReference type="ARBA" id="ARBA00022980"/>
    </source>
</evidence>
<dbReference type="GO" id="GO:0006412">
    <property type="term" value="P:translation"/>
    <property type="evidence" value="ECO:0007669"/>
    <property type="project" value="UniProtKB-UniRule"/>
</dbReference>
<dbReference type="NCBIfam" id="TIGR00061">
    <property type="entry name" value="L21"/>
    <property type="match status" value="1"/>
</dbReference>
<dbReference type="InterPro" id="IPR001787">
    <property type="entry name" value="Ribosomal_bL21"/>
</dbReference>
<dbReference type="GO" id="GO:0005737">
    <property type="term" value="C:cytoplasm"/>
    <property type="evidence" value="ECO:0007669"/>
    <property type="project" value="UniProtKB-ARBA"/>
</dbReference>
<dbReference type="GO" id="GO:0019843">
    <property type="term" value="F:rRNA binding"/>
    <property type="evidence" value="ECO:0007669"/>
    <property type="project" value="UniProtKB-UniRule"/>
</dbReference>
<dbReference type="InterPro" id="IPR036164">
    <property type="entry name" value="bL21-like_sf"/>
</dbReference>
<keyword evidence="4 5" id="KW-0694">RNA-binding</keyword>
<dbReference type="HAMAP" id="MF_01363">
    <property type="entry name" value="Ribosomal_bL21"/>
    <property type="match status" value="1"/>
</dbReference>
<dbReference type="Proteomes" id="UP000469346">
    <property type="component" value="Unassembled WGS sequence"/>
</dbReference>
<organism evidence="6 7">
    <name type="scientific">Dissulfurirhabdus thermomarina</name>
    <dbReference type="NCBI Taxonomy" id="1765737"/>
    <lineage>
        <taxon>Bacteria</taxon>
        <taxon>Deltaproteobacteria</taxon>
        <taxon>Dissulfurirhabdaceae</taxon>
        <taxon>Dissulfurirhabdus</taxon>
    </lineage>
</organism>
<proteinExistence type="inferred from homology"/>
<dbReference type="PANTHER" id="PTHR21349:SF0">
    <property type="entry name" value="LARGE RIBOSOMAL SUBUNIT PROTEIN BL21M"/>
    <property type="match status" value="1"/>
</dbReference>
<dbReference type="RefSeq" id="WP_163298037.1">
    <property type="nucleotide sequence ID" value="NZ_JAAGRR010000022.1"/>
</dbReference>